<keyword evidence="2" id="KW-1188">Viral release from host cell</keyword>
<protein>
    <submittedName>
        <fullName evidence="4">Uncharacterized protein</fullName>
    </submittedName>
</protein>
<dbReference type="OrthoDB" id="9878207at2"/>
<dbReference type="InterPro" id="IPR020991">
    <property type="entry name" value="Connector_podovirus"/>
</dbReference>
<sequence length="550" mass="63160">MILGITREKLEYYFDNAKKYKEDIRGLYNEVYEYTDVNFSIKDSGTVEKQSKRGVESVILKSQNFLCNFIMSSIFSKSGRWATVKVNQEALKQLTNTDGEIAEAQSNEINKVLENNSDTVYFTNDNTNYYTETSKSLLDCIKVGTGIRKIIELKDNTKCFTYAYQNLDNIYILEDNLGKPNIIFKIYVEKNLNDIKDLFGHLPITVPKGLNEEKLDEKINIIECVIGVFDEDTSTYKYYHGLFTEAFEEMLFEGELNYNPYTVFRWKINSSNPWGIGIGLENLDLFKELKDLKEKRKKHADKIVSPPLNFYGNIDLINKVSLKSGAKNYGGSGIGGDKYGVEPINVGANLLPVEKDIEQIKQEIREIFMAQPLGDVTDTKNRSATEMSLRHEMFRKEFSGTYELINTELLEPTFMNAYYIMDSKGLLNKTENESYINISQIQYINELTRNAGSDEVINTINFYMTLSQVVPEAQRQFIFKIDELIDWASKKMRVPLDVLNNKEEIKQLIAQQQELEQMEKMALIQDGIGKRQDVGIGDEIKESMGVFNGT</sequence>
<evidence type="ECO:0000256" key="2">
    <source>
        <dbReference type="ARBA" id="ARBA00022612"/>
    </source>
</evidence>
<dbReference type="EMBL" id="CP012713">
    <property type="protein sequence ID" value="ALF17409.1"/>
    <property type="molecule type" value="Genomic_DNA"/>
</dbReference>
<dbReference type="Proteomes" id="UP000063147">
    <property type="component" value="Chromosome"/>
</dbReference>
<dbReference type="PATRIC" id="fig|76859.3.peg.829"/>
<dbReference type="Pfam" id="PF12236">
    <property type="entry name" value="Head-tail_con"/>
    <property type="match status" value="1"/>
</dbReference>
<reference evidence="4 5" key="1">
    <citation type="submission" date="2015-09" db="EMBL/GenBank/DDBJ databases">
        <authorList>
            <person name="Jackson K.R."/>
            <person name="Lunt B.L."/>
            <person name="Fisher J.N.B."/>
            <person name="Gardner A.V."/>
            <person name="Bailey M.E."/>
            <person name="Deus L.M."/>
            <person name="Earl A.S."/>
            <person name="Gibby P.D."/>
            <person name="Hartmann K.A."/>
            <person name="Liu J.E."/>
            <person name="Manci A.M."/>
            <person name="Nielsen D.A."/>
            <person name="Solomon M.B."/>
            <person name="Breakwell D.P."/>
            <person name="Burnett S.H."/>
            <person name="Grose J.H."/>
        </authorList>
    </citation>
    <scope>NUCLEOTIDE SEQUENCE [LARGE SCALE GENOMIC DNA]</scope>
    <source>
        <strain evidence="4 5">KCOM 1279</strain>
    </source>
</reference>
<dbReference type="AlphaFoldDB" id="A0A0M3URY0"/>
<evidence type="ECO:0000313" key="5">
    <source>
        <dbReference type="Proteomes" id="UP000063147"/>
    </source>
</evidence>
<evidence type="ECO:0000256" key="1">
    <source>
        <dbReference type="ARBA" id="ARBA00004328"/>
    </source>
</evidence>
<evidence type="ECO:0000256" key="3">
    <source>
        <dbReference type="ARBA" id="ARBA00023219"/>
    </source>
</evidence>
<accession>A0A0M3URY0</accession>
<keyword evidence="3" id="KW-0231">Viral genome packaging</keyword>
<organism evidence="4">
    <name type="scientific">Fusobacterium animalis</name>
    <dbReference type="NCBI Taxonomy" id="76859"/>
    <lineage>
        <taxon>Bacteria</taxon>
        <taxon>Fusobacteriati</taxon>
        <taxon>Fusobacteriota</taxon>
        <taxon>Fusobacteriia</taxon>
        <taxon>Fusobacteriales</taxon>
        <taxon>Fusobacteriaceae</taxon>
        <taxon>Fusobacterium</taxon>
    </lineage>
</organism>
<name>A0A0M3URY0_9FUSO</name>
<comment type="subcellular location">
    <subcellularLocation>
        <location evidence="1">Virion</location>
    </subcellularLocation>
</comment>
<proteinExistence type="predicted"/>
<evidence type="ECO:0000313" key="4">
    <source>
        <dbReference type="EMBL" id="ALF17409.1"/>
    </source>
</evidence>
<dbReference type="RefSeq" id="WP_060675942.1">
    <property type="nucleotide sequence ID" value="NZ_CP012713.1"/>
</dbReference>
<gene>
    <name evidence="4" type="ORF">RN98_04210</name>
</gene>